<dbReference type="EC" id="6.3.2.5" evidence="1"/>
<keyword evidence="1 2" id="KW-0436">Ligase</keyword>
<dbReference type="GO" id="GO:0010181">
    <property type="term" value="F:FMN binding"/>
    <property type="evidence" value="ECO:0007669"/>
    <property type="project" value="UniProtKB-UniRule"/>
</dbReference>
<keyword evidence="1 2" id="KW-0288">FMN</keyword>
<feature type="region of interest" description="Phosphopantothenoylcysteine decarboxylase" evidence="1">
    <location>
        <begin position="1"/>
        <end position="188"/>
    </location>
</feature>
<proteinExistence type="inferred from homology"/>
<comment type="caution">
    <text evidence="5">The sequence shown here is derived from an EMBL/GenBank/DDBJ whole genome shotgun (WGS) entry which is preliminary data.</text>
</comment>
<evidence type="ECO:0000313" key="6">
    <source>
        <dbReference type="Proteomes" id="UP000487649"/>
    </source>
</evidence>
<feature type="binding site" evidence="1">
    <location>
        <position position="336"/>
    </location>
    <ligand>
        <name>CTP</name>
        <dbReference type="ChEBI" id="CHEBI:37563"/>
    </ligand>
</feature>
<keyword evidence="1" id="KW-0460">Magnesium</keyword>
<dbReference type="SUPFAM" id="SSF52507">
    <property type="entry name" value="Homo-oligomeric flavin-containing Cys decarboxylases, HFCD"/>
    <property type="match status" value="1"/>
</dbReference>
<comment type="function">
    <text evidence="1">Catalyzes two sequential steps in the biosynthesis of coenzyme A. In the first step cysteine is conjugated to 4'-phosphopantothenate to form 4-phosphopantothenoylcysteine. In the second step the latter compound is decarboxylated to form 4'-phosphopantotheine.</text>
</comment>
<keyword evidence="1 2" id="KW-0210">Decarboxylase</keyword>
<feature type="binding site" evidence="1">
    <location>
        <position position="287"/>
    </location>
    <ligand>
        <name>CTP</name>
        <dbReference type="ChEBI" id="CHEBI:37563"/>
    </ligand>
</feature>
<sequence>MSKKTIVLGVTGGIAAFKSAQIASNLYKKGYDVHVIMTKNATEFIQPLTFETLTHNRVSIDTFDRNFEYNVNHISLAQRADLFVVAPASANCIAKFAHGLADDMLSTTFLAASCPKLIAPAMNTGMLTNPITQRNIKMCKEAGMQFIESGSGYLACGDIGAGRLADVDDIMDAIEWAIVKEKPLEGVKVVVTAGPTQEDLDPVRFITNHSSGKMGYSVARAARNLGANVTLISGPVNLRKPVGIEVINVRTATEMFEVFDSLKSQYDILIKSAAVSDYGVESVANQKLKKSGDRLTLEFVMNQDILAYAGQHKLPHQVVCGFAMETENLVEFATKKLINKKADMIVANQLTDEGAGFNKDTNLVTFITESNCEKLDLMSKEAVGYEILSRLMTMLMEKRGEVC</sequence>
<evidence type="ECO:0000256" key="2">
    <source>
        <dbReference type="RuleBase" id="RU364078"/>
    </source>
</evidence>
<feature type="active site" description="Proton donor" evidence="1">
    <location>
        <position position="156"/>
    </location>
</feature>
<dbReference type="InterPro" id="IPR003382">
    <property type="entry name" value="Flavoprotein"/>
</dbReference>
<accession>A0A173U7P8</accession>
<dbReference type="Gene3D" id="3.40.50.1950">
    <property type="entry name" value="Flavin prenyltransferase-like"/>
    <property type="match status" value="1"/>
</dbReference>
<dbReference type="AlphaFoldDB" id="A0A173U7P8"/>
<dbReference type="GO" id="GO:0015937">
    <property type="term" value="P:coenzyme A biosynthetic process"/>
    <property type="evidence" value="ECO:0007669"/>
    <property type="project" value="UniProtKB-UniRule"/>
</dbReference>
<comment type="catalytic activity">
    <reaction evidence="1 2">
        <text>N-[(R)-4-phosphopantothenoyl]-L-cysteine + H(+) = (R)-4'-phosphopantetheine + CO2</text>
        <dbReference type="Rhea" id="RHEA:16793"/>
        <dbReference type="ChEBI" id="CHEBI:15378"/>
        <dbReference type="ChEBI" id="CHEBI:16526"/>
        <dbReference type="ChEBI" id="CHEBI:59458"/>
        <dbReference type="ChEBI" id="CHEBI:61723"/>
        <dbReference type="EC" id="4.1.1.36"/>
    </reaction>
</comment>
<dbReference type="GeneID" id="60058557"/>
<comment type="pathway">
    <text evidence="1 2">Cofactor biosynthesis; coenzyme A biosynthesis; CoA from (R)-pantothenate: step 3/5.</text>
</comment>
<comment type="caution">
    <text evidence="1">Lacks conserved residue(s) required for the propagation of feature annotation.</text>
</comment>
<comment type="catalytic activity">
    <reaction evidence="1 2">
        <text>(R)-4'-phosphopantothenate + L-cysteine + CTP = N-[(R)-4-phosphopantothenoyl]-L-cysteine + CMP + diphosphate + H(+)</text>
        <dbReference type="Rhea" id="RHEA:19397"/>
        <dbReference type="ChEBI" id="CHEBI:10986"/>
        <dbReference type="ChEBI" id="CHEBI:15378"/>
        <dbReference type="ChEBI" id="CHEBI:33019"/>
        <dbReference type="ChEBI" id="CHEBI:35235"/>
        <dbReference type="ChEBI" id="CHEBI:37563"/>
        <dbReference type="ChEBI" id="CHEBI:59458"/>
        <dbReference type="ChEBI" id="CHEBI:60377"/>
        <dbReference type="EC" id="6.3.2.5"/>
    </reaction>
</comment>
<feature type="binding site" evidence="1">
    <location>
        <position position="277"/>
    </location>
    <ligand>
        <name>CTP</name>
        <dbReference type="ChEBI" id="CHEBI:37563"/>
    </ligand>
</feature>
<dbReference type="OrthoDB" id="9802554at2"/>
<dbReference type="GO" id="GO:0071513">
    <property type="term" value="C:phosphopantothenoylcysteine decarboxylase complex"/>
    <property type="evidence" value="ECO:0007669"/>
    <property type="project" value="TreeGrafter"/>
</dbReference>
<dbReference type="EMBL" id="WMQE01000027">
    <property type="protein sequence ID" value="MTK21975.1"/>
    <property type="molecule type" value="Genomic_DNA"/>
</dbReference>
<keyword evidence="1 2" id="KW-0285">Flavoprotein</keyword>
<evidence type="ECO:0000313" key="5">
    <source>
        <dbReference type="EMBL" id="MTK21975.1"/>
    </source>
</evidence>
<feature type="domain" description="Flavoprotein" evidence="3">
    <location>
        <begin position="4"/>
        <end position="172"/>
    </location>
</feature>
<keyword evidence="1 2" id="KW-0456">Lyase</keyword>
<gene>
    <name evidence="1 5" type="primary">coaBC</name>
    <name evidence="5" type="ORF">GMA92_11175</name>
</gene>
<dbReference type="GO" id="GO:0004633">
    <property type="term" value="F:phosphopantothenoylcysteine decarboxylase activity"/>
    <property type="evidence" value="ECO:0007669"/>
    <property type="project" value="UniProtKB-UniRule"/>
</dbReference>
<name>A0A173U7P8_9FIRM</name>
<dbReference type="InterPro" id="IPR007085">
    <property type="entry name" value="DNA/pantothenate-metab_flavo_C"/>
</dbReference>
<organism evidence="5 6">
    <name type="scientific">Turicibacter sanguinis</name>
    <dbReference type="NCBI Taxonomy" id="154288"/>
    <lineage>
        <taxon>Bacteria</taxon>
        <taxon>Bacillati</taxon>
        <taxon>Bacillota</taxon>
        <taxon>Erysipelotrichia</taxon>
        <taxon>Erysipelotrichales</taxon>
        <taxon>Turicibacteraceae</taxon>
        <taxon>Turicibacter</taxon>
    </lineage>
</organism>
<evidence type="ECO:0000259" key="3">
    <source>
        <dbReference type="Pfam" id="PF02441"/>
    </source>
</evidence>
<dbReference type="HAMAP" id="MF_02225">
    <property type="entry name" value="CoaBC"/>
    <property type="match status" value="1"/>
</dbReference>
<reference evidence="5 6" key="1">
    <citation type="journal article" date="2019" name="Nat. Med.">
        <title>A library of human gut bacterial isolates paired with longitudinal multiomics data enables mechanistic microbiome research.</title>
        <authorList>
            <person name="Poyet M."/>
            <person name="Groussin M."/>
            <person name="Gibbons S.M."/>
            <person name="Avila-Pacheco J."/>
            <person name="Jiang X."/>
            <person name="Kearney S.M."/>
            <person name="Perrotta A.R."/>
            <person name="Berdy B."/>
            <person name="Zhao S."/>
            <person name="Lieberman T.D."/>
            <person name="Swanson P.K."/>
            <person name="Smith M."/>
            <person name="Roesemann S."/>
            <person name="Alexander J.E."/>
            <person name="Rich S.A."/>
            <person name="Livny J."/>
            <person name="Vlamakis H."/>
            <person name="Clish C."/>
            <person name="Bullock K."/>
            <person name="Deik A."/>
            <person name="Scott J."/>
            <person name="Pierce K.A."/>
            <person name="Xavier R.J."/>
            <person name="Alm E.J."/>
        </authorList>
    </citation>
    <scope>NUCLEOTIDE SEQUENCE [LARGE SCALE GENOMIC DNA]</scope>
    <source>
        <strain evidence="5 6">BIOML-A198</strain>
    </source>
</reference>
<dbReference type="PANTHER" id="PTHR14359:SF6">
    <property type="entry name" value="PHOSPHOPANTOTHENOYLCYSTEINE DECARBOXYLASE"/>
    <property type="match status" value="1"/>
</dbReference>
<dbReference type="EC" id="4.1.1.36" evidence="1"/>
<protein>
    <recommendedName>
        <fullName evidence="1">Coenzyme A biosynthesis bifunctional protein CoaBC</fullName>
    </recommendedName>
    <alternativeName>
        <fullName evidence="1">DNA/pantothenate metabolism flavoprotein</fullName>
    </alternativeName>
    <alternativeName>
        <fullName evidence="1">Phosphopantothenoylcysteine synthetase/decarboxylase</fullName>
        <shortName evidence="1">PPCS-PPCDC</shortName>
    </alternativeName>
    <domain>
        <recommendedName>
            <fullName evidence="1">Phosphopantothenoylcysteine decarboxylase</fullName>
            <shortName evidence="1">PPC decarboxylase</shortName>
            <shortName evidence="1">PPC-DC</shortName>
            <ecNumber evidence="1">4.1.1.36</ecNumber>
        </recommendedName>
        <alternativeName>
            <fullName evidence="1">CoaC</fullName>
        </alternativeName>
    </domain>
    <domain>
        <recommendedName>
            <fullName evidence="1">Phosphopantothenate--cysteine ligase</fullName>
            <ecNumber evidence="1">6.3.2.5</ecNumber>
        </recommendedName>
        <alternativeName>
            <fullName evidence="1">CoaB</fullName>
        </alternativeName>
        <alternativeName>
            <fullName evidence="1">Phosphopantothenoylcysteine synthetase</fullName>
            <shortName evidence="1">PPC synthetase</shortName>
            <shortName evidence="1">PPC-S</shortName>
        </alternativeName>
    </domain>
</protein>
<comment type="similarity">
    <text evidence="1 2">In the N-terminal section; belongs to the HFCD (homo-oligomeric flavin containing Cys decarboxylase) superfamily.</text>
</comment>
<comment type="cofactor">
    <cofactor evidence="1">
        <name>FMN</name>
        <dbReference type="ChEBI" id="CHEBI:58210"/>
    </cofactor>
    <text evidence="1">Binds 1 FMN per subunit.</text>
</comment>
<comment type="function">
    <text evidence="2">Catalyzes two steps in the biosynthesis of coenzyme A. In the first step cysteine is conjugated to 4'-phosphopantothenate to form 4-phosphopantothenoylcysteine, in the latter compound is decarboxylated to form 4'-phosphopantotheine.</text>
</comment>
<dbReference type="Gene3D" id="3.40.50.10300">
    <property type="entry name" value="CoaB-like"/>
    <property type="match status" value="1"/>
</dbReference>
<dbReference type="Pfam" id="PF02441">
    <property type="entry name" value="Flavoprotein"/>
    <property type="match status" value="1"/>
</dbReference>
<feature type="binding site" evidence="1">
    <location>
        <position position="322"/>
    </location>
    <ligand>
        <name>CTP</name>
        <dbReference type="ChEBI" id="CHEBI:37563"/>
    </ligand>
</feature>
<evidence type="ECO:0000259" key="4">
    <source>
        <dbReference type="Pfam" id="PF04127"/>
    </source>
</evidence>
<keyword evidence="1" id="KW-0479">Metal-binding</keyword>
<comment type="pathway">
    <text evidence="1 2">Cofactor biosynthesis; coenzyme A biosynthesis; CoA from (R)-pantothenate: step 2/5.</text>
</comment>
<feature type="region of interest" description="Phosphopantothenate--cysteine ligase" evidence="1">
    <location>
        <begin position="189"/>
        <end position="403"/>
    </location>
</feature>
<comment type="similarity">
    <text evidence="1 2">In the C-terminal section; belongs to the PPC synthetase family.</text>
</comment>
<feature type="binding site" evidence="1">
    <location>
        <position position="340"/>
    </location>
    <ligand>
        <name>CTP</name>
        <dbReference type="ChEBI" id="CHEBI:37563"/>
    </ligand>
</feature>
<dbReference type="Pfam" id="PF04127">
    <property type="entry name" value="DFP"/>
    <property type="match status" value="1"/>
</dbReference>
<dbReference type="Proteomes" id="UP000487649">
    <property type="component" value="Unassembled WGS sequence"/>
</dbReference>
<comment type="cofactor">
    <cofactor evidence="1">
        <name>Mg(2+)</name>
        <dbReference type="ChEBI" id="CHEBI:18420"/>
    </cofactor>
</comment>
<dbReference type="GO" id="GO:0004632">
    <property type="term" value="F:phosphopantothenate--cysteine ligase activity"/>
    <property type="evidence" value="ECO:0007669"/>
    <property type="project" value="UniProtKB-UniRule"/>
</dbReference>
<dbReference type="RefSeq" id="WP_006783501.1">
    <property type="nucleotide sequence ID" value="NZ_CAJJOK010000026.1"/>
</dbReference>
<dbReference type="SUPFAM" id="SSF102645">
    <property type="entry name" value="CoaB-like"/>
    <property type="match status" value="1"/>
</dbReference>
<dbReference type="GO" id="GO:0015941">
    <property type="term" value="P:pantothenate catabolic process"/>
    <property type="evidence" value="ECO:0007669"/>
    <property type="project" value="InterPro"/>
</dbReference>
<feature type="domain" description="DNA/pantothenate metabolism flavoprotein C-terminal" evidence="4">
    <location>
        <begin position="184"/>
        <end position="393"/>
    </location>
</feature>
<dbReference type="InterPro" id="IPR036551">
    <property type="entry name" value="Flavin_trans-like"/>
</dbReference>
<dbReference type="NCBIfam" id="TIGR00521">
    <property type="entry name" value="coaBC_dfp"/>
    <property type="match status" value="1"/>
</dbReference>
<evidence type="ECO:0000256" key="1">
    <source>
        <dbReference type="HAMAP-Rule" id="MF_02225"/>
    </source>
</evidence>
<keyword evidence="1" id="KW-0511">Multifunctional enzyme</keyword>
<dbReference type="InterPro" id="IPR035929">
    <property type="entry name" value="CoaB-like_sf"/>
</dbReference>
<dbReference type="PANTHER" id="PTHR14359">
    <property type="entry name" value="HOMO-OLIGOMERIC FLAVIN CONTAINING CYS DECARBOXYLASE FAMILY"/>
    <property type="match status" value="1"/>
</dbReference>
<dbReference type="GO" id="GO:0046872">
    <property type="term" value="F:metal ion binding"/>
    <property type="evidence" value="ECO:0007669"/>
    <property type="project" value="UniProtKB-KW"/>
</dbReference>
<dbReference type="InterPro" id="IPR005252">
    <property type="entry name" value="CoaBC"/>
</dbReference>